<keyword evidence="11" id="KW-0753">Steroid metabolism</keyword>
<dbReference type="PANTHER" id="PTHR14207">
    <property type="entry name" value="STEROL ISOMERASE"/>
    <property type="match status" value="1"/>
</dbReference>
<evidence type="ECO:0000256" key="5">
    <source>
        <dbReference type="ARBA" id="ARBA00022955"/>
    </source>
</evidence>
<evidence type="ECO:0000256" key="9">
    <source>
        <dbReference type="ARBA" id="ARBA00023136"/>
    </source>
</evidence>
<dbReference type="EMBL" id="JBANMG010000008">
    <property type="protein sequence ID" value="KAK6950158.1"/>
    <property type="molecule type" value="Genomic_DNA"/>
</dbReference>
<dbReference type="InterPro" id="IPR033118">
    <property type="entry name" value="EXPERA"/>
</dbReference>
<feature type="transmembrane region" description="Helical" evidence="14">
    <location>
        <begin position="186"/>
        <end position="211"/>
    </location>
</feature>
<dbReference type="AlphaFoldDB" id="A0AAX6MBT7"/>
<evidence type="ECO:0000256" key="4">
    <source>
        <dbReference type="ARBA" id="ARBA00022692"/>
    </source>
</evidence>
<feature type="transmembrane region" description="Helical" evidence="14">
    <location>
        <begin position="258"/>
        <end position="278"/>
    </location>
</feature>
<keyword evidence="17" id="KW-1185">Reference proteome</keyword>
<keyword evidence="8" id="KW-0443">Lipid metabolism</keyword>
<reference evidence="16 17" key="1">
    <citation type="journal article" date="2024" name="Front Chem Biol">
        <title>Unveiling the potential of Daldinia eschscholtzii MFLUCC 19-0629 through bioactivity and bioinformatics studies for enhanced sustainable agriculture production.</title>
        <authorList>
            <person name="Brooks S."/>
            <person name="Weaver J.A."/>
            <person name="Klomchit A."/>
            <person name="Alharthi S.A."/>
            <person name="Onlamun T."/>
            <person name="Nurani R."/>
            <person name="Vong T.K."/>
            <person name="Alberti F."/>
            <person name="Greco C."/>
        </authorList>
    </citation>
    <scope>NUCLEOTIDE SEQUENCE [LARGE SCALE GENOMIC DNA]</scope>
    <source>
        <strain evidence="16">MFLUCC 19-0629</strain>
    </source>
</reference>
<evidence type="ECO:0000256" key="8">
    <source>
        <dbReference type="ARBA" id="ARBA00023098"/>
    </source>
</evidence>
<protein>
    <recommendedName>
        <fullName evidence="15">EXPERA domain-containing protein</fullName>
    </recommendedName>
</protein>
<dbReference type="PROSITE" id="PS51751">
    <property type="entry name" value="EXPERA"/>
    <property type="match status" value="1"/>
</dbReference>
<keyword evidence="6 13" id="KW-1133">Transmembrane helix</keyword>
<comment type="caution">
    <text evidence="16">The sequence shown here is derived from an EMBL/GenBank/DDBJ whole genome shotgun (WGS) entry which is preliminary data.</text>
</comment>
<keyword evidence="3" id="KW-0444">Lipid biosynthesis</keyword>
<evidence type="ECO:0000256" key="11">
    <source>
        <dbReference type="ARBA" id="ARBA00023221"/>
    </source>
</evidence>
<dbReference type="GO" id="GO:0016020">
    <property type="term" value="C:membrane"/>
    <property type="evidence" value="ECO:0007669"/>
    <property type="project" value="UniProtKB-SubCell"/>
</dbReference>
<keyword evidence="9 13" id="KW-0472">Membrane</keyword>
<evidence type="ECO:0000313" key="17">
    <source>
        <dbReference type="Proteomes" id="UP001369815"/>
    </source>
</evidence>
<keyword evidence="10" id="KW-1207">Sterol metabolism</keyword>
<evidence type="ECO:0000256" key="6">
    <source>
        <dbReference type="ARBA" id="ARBA00022989"/>
    </source>
</evidence>
<evidence type="ECO:0000256" key="12">
    <source>
        <dbReference type="ARBA" id="ARBA00023235"/>
    </source>
</evidence>
<keyword evidence="7" id="KW-0756">Sterol biosynthesis</keyword>
<sequence length="318" mass="35512">MAGVLLNIDWRSLLGRDASPAVETEPEPEPEPVFEPVFEPVEEPALEPAFEPEPEPVPTLEIAEPELITPKLEVNFEPLHPYYPIGVSIPGYASNAASVPVLLTSLSGMLVFALVGASALALKVNPRLTKTNLIRFCWFVLNGCLHCFFEGYFIFNHDTVASSQNVFAQLWKEYALSDSRYLRSDFFMLSIETITVFILGPLCFANAVAIVRGSPARHALRIVVCVAHLYGVALYYATSLCETYFTGRSHSRPEPQYFWVYYFGFNLPWAIIPAVLLYDSVRTITRAIGALEKFDATLDSHRRKQNGVNGVAESKKTR</sequence>
<dbReference type="InterPro" id="IPR007905">
    <property type="entry name" value="EBP"/>
</dbReference>
<comment type="similarity">
    <text evidence="2">Belongs to the EBP family.</text>
</comment>
<proteinExistence type="inferred from homology"/>
<evidence type="ECO:0000256" key="7">
    <source>
        <dbReference type="ARBA" id="ARBA00023011"/>
    </source>
</evidence>
<keyword evidence="5" id="KW-0752">Steroid biosynthesis</keyword>
<dbReference type="GO" id="GO:0000247">
    <property type="term" value="F:C-8 sterol isomerase activity"/>
    <property type="evidence" value="ECO:0007669"/>
    <property type="project" value="TreeGrafter"/>
</dbReference>
<dbReference type="GO" id="GO:0047750">
    <property type="term" value="F:cholestenol delta-isomerase activity"/>
    <property type="evidence" value="ECO:0007669"/>
    <property type="project" value="InterPro"/>
</dbReference>
<keyword evidence="12" id="KW-0413">Isomerase</keyword>
<evidence type="ECO:0000256" key="3">
    <source>
        <dbReference type="ARBA" id="ARBA00022516"/>
    </source>
</evidence>
<evidence type="ECO:0000256" key="1">
    <source>
        <dbReference type="ARBA" id="ARBA00004141"/>
    </source>
</evidence>
<dbReference type="Proteomes" id="UP001369815">
    <property type="component" value="Unassembled WGS sequence"/>
</dbReference>
<dbReference type="GO" id="GO:0004769">
    <property type="term" value="F:steroid Delta-isomerase activity"/>
    <property type="evidence" value="ECO:0007669"/>
    <property type="project" value="TreeGrafter"/>
</dbReference>
<dbReference type="GO" id="GO:0005783">
    <property type="term" value="C:endoplasmic reticulum"/>
    <property type="evidence" value="ECO:0007669"/>
    <property type="project" value="TreeGrafter"/>
</dbReference>
<feature type="transmembrane region" description="Helical" evidence="14">
    <location>
        <begin position="101"/>
        <end position="121"/>
    </location>
</feature>
<feature type="transmembrane region" description="Helical" evidence="14">
    <location>
        <begin position="133"/>
        <end position="155"/>
    </location>
</feature>
<comment type="subcellular location">
    <subcellularLocation>
        <location evidence="1">Membrane</location>
        <topology evidence="1">Multi-pass membrane protein</topology>
    </subcellularLocation>
</comment>
<evidence type="ECO:0000256" key="10">
    <source>
        <dbReference type="ARBA" id="ARBA00023166"/>
    </source>
</evidence>
<dbReference type="Pfam" id="PF05241">
    <property type="entry name" value="EBP"/>
    <property type="match status" value="1"/>
</dbReference>
<name>A0AAX6MBT7_9PEZI</name>
<evidence type="ECO:0000256" key="14">
    <source>
        <dbReference type="SAM" id="Phobius"/>
    </source>
</evidence>
<dbReference type="PANTHER" id="PTHR14207:SF0">
    <property type="entry name" value="3-BETA-HYDROXYSTEROID-DELTA(8),DELTA(7)-ISOMERASE"/>
    <property type="match status" value="1"/>
</dbReference>
<evidence type="ECO:0000256" key="13">
    <source>
        <dbReference type="PROSITE-ProRule" id="PRU01087"/>
    </source>
</evidence>
<feature type="transmembrane region" description="Helical" evidence="14">
    <location>
        <begin position="218"/>
        <end position="238"/>
    </location>
</feature>
<organism evidence="16 17">
    <name type="scientific">Daldinia eschscholtzii</name>
    <dbReference type="NCBI Taxonomy" id="292717"/>
    <lineage>
        <taxon>Eukaryota</taxon>
        <taxon>Fungi</taxon>
        <taxon>Dikarya</taxon>
        <taxon>Ascomycota</taxon>
        <taxon>Pezizomycotina</taxon>
        <taxon>Sordariomycetes</taxon>
        <taxon>Xylariomycetidae</taxon>
        <taxon>Xylariales</taxon>
        <taxon>Hypoxylaceae</taxon>
        <taxon>Daldinia</taxon>
    </lineage>
</organism>
<evidence type="ECO:0000259" key="15">
    <source>
        <dbReference type="PROSITE" id="PS51751"/>
    </source>
</evidence>
<evidence type="ECO:0000313" key="16">
    <source>
        <dbReference type="EMBL" id="KAK6950158.1"/>
    </source>
</evidence>
<keyword evidence="4 13" id="KW-0812">Transmembrane</keyword>
<accession>A0AAX6MBT7</accession>
<feature type="domain" description="EXPERA" evidence="15">
    <location>
        <begin position="131"/>
        <end position="277"/>
    </location>
</feature>
<evidence type="ECO:0000256" key="2">
    <source>
        <dbReference type="ARBA" id="ARBA00008337"/>
    </source>
</evidence>
<dbReference type="GO" id="GO:0016126">
    <property type="term" value="P:sterol biosynthetic process"/>
    <property type="evidence" value="ECO:0007669"/>
    <property type="project" value="UniProtKB-KW"/>
</dbReference>
<gene>
    <name evidence="16" type="ORF">Daesc_008484</name>
</gene>